<dbReference type="SUPFAM" id="SSF47240">
    <property type="entry name" value="Ferritin-like"/>
    <property type="match status" value="1"/>
</dbReference>
<dbReference type="CDD" id="cd00657">
    <property type="entry name" value="Ferritin_like"/>
    <property type="match status" value="1"/>
</dbReference>
<dbReference type="InterPro" id="IPR012348">
    <property type="entry name" value="RNR-like"/>
</dbReference>
<gene>
    <name evidence="1" type="ORF">JIN85_09110</name>
</gene>
<proteinExistence type="predicted"/>
<dbReference type="AlphaFoldDB" id="A0A934VWJ6"/>
<sequence length="231" mass="26656">MKLEGATLLRLRKSIQQFQLGDGGGPACLIAWDRDAYLSDPATKQLVDLWFMEEKEHSRLLGRMLKRLDGEGIQSHWSFELFCWVRKFLGVRYELQTLLSTEIVSHVYYKMLRKHGEDPALRQMCALIIRDEAGHIGFHASRLAGSNLNKRRSLGLIGTMAFLSRTILAGTVLWVNHRRALLALGATDAEFYRRIWRDSRIFISQLRKQRERSQQQDANAPLACRLVGFRE</sequence>
<dbReference type="EMBL" id="JAENIJ010000012">
    <property type="protein sequence ID" value="MBK1882574.1"/>
    <property type="molecule type" value="Genomic_DNA"/>
</dbReference>
<name>A0A934VWJ6_9BACT</name>
<keyword evidence="2" id="KW-1185">Reference proteome</keyword>
<dbReference type="RefSeq" id="WP_200269846.1">
    <property type="nucleotide sequence ID" value="NZ_JAENIJ010000012.1"/>
</dbReference>
<comment type="caution">
    <text evidence="1">The sequence shown here is derived from an EMBL/GenBank/DDBJ whole genome shotgun (WGS) entry which is preliminary data.</text>
</comment>
<protein>
    <submittedName>
        <fullName evidence="1">Ferritin-like domain-containing protein</fullName>
    </submittedName>
</protein>
<evidence type="ECO:0000313" key="2">
    <source>
        <dbReference type="Proteomes" id="UP000603141"/>
    </source>
</evidence>
<dbReference type="InterPro" id="IPR009078">
    <property type="entry name" value="Ferritin-like_SF"/>
</dbReference>
<dbReference type="GO" id="GO:0016491">
    <property type="term" value="F:oxidoreductase activity"/>
    <property type="evidence" value="ECO:0007669"/>
    <property type="project" value="InterPro"/>
</dbReference>
<dbReference type="Gene3D" id="1.10.620.20">
    <property type="entry name" value="Ribonucleotide Reductase, subunit A"/>
    <property type="match status" value="1"/>
</dbReference>
<reference evidence="1" key="1">
    <citation type="submission" date="2021-01" db="EMBL/GenBank/DDBJ databases">
        <title>Modified the classification status of verrucomicrobia.</title>
        <authorList>
            <person name="Feng X."/>
        </authorList>
    </citation>
    <scope>NUCLEOTIDE SEQUENCE</scope>
    <source>
        <strain evidence="1">KCTC 22041</strain>
    </source>
</reference>
<dbReference type="Proteomes" id="UP000603141">
    <property type="component" value="Unassembled WGS sequence"/>
</dbReference>
<organism evidence="1 2">
    <name type="scientific">Luteolibacter pohnpeiensis</name>
    <dbReference type="NCBI Taxonomy" id="454153"/>
    <lineage>
        <taxon>Bacteria</taxon>
        <taxon>Pseudomonadati</taxon>
        <taxon>Verrucomicrobiota</taxon>
        <taxon>Verrucomicrobiia</taxon>
        <taxon>Verrucomicrobiales</taxon>
        <taxon>Verrucomicrobiaceae</taxon>
        <taxon>Luteolibacter</taxon>
    </lineage>
</organism>
<evidence type="ECO:0000313" key="1">
    <source>
        <dbReference type="EMBL" id="MBK1882574.1"/>
    </source>
</evidence>
<accession>A0A934VWJ6</accession>